<proteinExistence type="predicted"/>
<dbReference type="Proteomes" id="UP000536534">
    <property type="component" value="Unassembled WGS sequence"/>
</dbReference>
<dbReference type="InterPro" id="IPR013096">
    <property type="entry name" value="Cupin_2"/>
</dbReference>
<dbReference type="Gene3D" id="2.60.120.10">
    <property type="entry name" value="Jelly Rolls"/>
    <property type="match status" value="1"/>
</dbReference>
<dbReference type="EMBL" id="JAAYYV010000338">
    <property type="protein sequence ID" value="NLF55180.1"/>
    <property type="molecule type" value="Genomic_DNA"/>
</dbReference>
<feature type="domain" description="Cupin type-2" evidence="1">
    <location>
        <begin position="49"/>
        <end position="105"/>
    </location>
</feature>
<organism evidence="2 3">
    <name type="scientific">Thauera phenolivorans</name>
    <dbReference type="NCBI Taxonomy" id="1792543"/>
    <lineage>
        <taxon>Bacteria</taxon>
        <taxon>Pseudomonadati</taxon>
        <taxon>Pseudomonadota</taxon>
        <taxon>Betaproteobacteria</taxon>
        <taxon>Rhodocyclales</taxon>
        <taxon>Zoogloeaceae</taxon>
        <taxon>Thauera</taxon>
    </lineage>
</organism>
<reference evidence="2 3" key="1">
    <citation type="journal article" date="2020" name="Biotechnol. Biofuels">
        <title>New insights from the biogas microbiome by comprehensive genome-resolved metagenomics of nearly 1600 species originating from multiple anaerobic digesters.</title>
        <authorList>
            <person name="Campanaro S."/>
            <person name="Treu L."/>
            <person name="Rodriguez-R L.M."/>
            <person name="Kovalovszki A."/>
            <person name="Ziels R.M."/>
            <person name="Maus I."/>
            <person name="Zhu X."/>
            <person name="Kougias P.G."/>
            <person name="Basile A."/>
            <person name="Luo G."/>
            <person name="Schluter A."/>
            <person name="Konstantinidis K.T."/>
            <person name="Angelidaki I."/>
        </authorList>
    </citation>
    <scope>NUCLEOTIDE SEQUENCE [LARGE SCALE GENOMIC DNA]</scope>
    <source>
        <strain evidence="2">AS06rmzACSIP_256</strain>
    </source>
</reference>
<dbReference type="Pfam" id="PF07883">
    <property type="entry name" value="Cupin_2"/>
    <property type="match status" value="1"/>
</dbReference>
<dbReference type="AlphaFoldDB" id="A0A7X7R8G5"/>
<comment type="caution">
    <text evidence="2">The sequence shown here is derived from an EMBL/GenBank/DDBJ whole genome shotgun (WGS) entry which is preliminary data.</text>
</comment>
<dbReference type="CDD" id="cd06981">
    <property type="entry name" value="cupin_reut_a1446"/>
    <property type="match status" value="1"/>
</dbReference>
<dbReference type="InterPro" id="IPR011051">
    <property type="entry name" value="RmlC_Cupin_sf"/>
</dbReference>
<sequence>MSEKFFVGKLLADLPPPADEEHFERLHAADGVSIGRIVSHGQSSPPGFWYEQAGDEWVAVVAGEAILEFDDGRSLEMRVGDWVLLPAGCRHRVARTASPTVWLAVHLPSAGCADVPSLPPATGSGGLQSRS</sequence>
<evidence type="ECO:0000313" key="2">
    <source>
        <dbReference type="EMBL" id="NLF55180.1"/>
    </source>
</evidence>
<evidence type="ECO:0000313" key="3">
    <source>
        <dbReference type="Proteomes" id="UP000536534"/>
    </source>
</evidence>
<protein>
    <submittedName>
        <fullName evidence="2">Cupin domain-containing protein</fullName>
    </submittedName>
</protein>
<gene>
    <name evidence="2" type="ORF">GX576_12440</name>
</gene>
<accession>A0A7X7R8G5</accession>
<name>A0A7X7R8G5_9RHOO</name>
<dbReference type="SUPFAM" id="SSF51182">
    <property type="entry name" value="RmlC-like cupins"/>
    <property type="match status" value="1"/>
</dbReference>
<dbReference type="InterPro" id="IPR014710">
    <property type="entry name" value="RmlC-like_jellyroll"/>
</dbReference>
<evidence type="ECO:0000259" key="1">
    <source>
        <dbReference type="Pfam" id="PF07883"/>
    </source>
</evidence>